<dbReference type="AlphaFoldDB" id="A0A9D2TPP3"/>
<reference evidence="3" key="1">
    <citation type="journal article" date="2021" name="PeerJ">
        <title>Extensive microbial diversity within the chicken gut microbiome revealed by metagenomics and culture.</title>
        <authorList>
            <person name="Gilroy R."/>
            <person name="Ravi A."/>
            <person name="Getino M."/>
            <person name="Pursley I."/>
            <person name="Horton D.L."/>
            <person name="Alikhan N.F."/>
            <person name="Baker D."/>
            <person name="Gharbi K."/>
            <person name="Hall N."/>
            <person name="Watson M."/>
            <person name="Adriaenssens E.M."/>
            <person name="Foster-Nyarko E."/>
            <person name="Jarju S."/>
            <person name="Secka A."/>
            <person name="Antonio M."/>
            <person name="Oren A."/>
            <person name="Chaudhuri R.R."/>
            <person name="La Ragione R."/>
            <person name="Hildebrand F."/>
            <person name="Pallen M.J."/>
        </authorList>
    </citation>
    <scope>NUCLEOTIDE SEQUENCE</scope>
    <source>
        <strain evidence="3">ChiHjej13B12-4958</strain>
    </source>
</reference>
<name>A0A9D2TPP3_9CORY</name>
<feature type="compositionally biased region" description="Basic and acidic residues" evidence="1">
    <location>
        <begin position="149"/>
        <end position="164"/>
    </location>
</feature>
<accession>A0A9D2TPP3</accession>
<sequence length="181" mass="19806">MPDDVTGDTGTAQKAHPKKANPFSTRVRVIQLTFLTLAVVATICLAWWQWDRWSSGGGSFQNLGYAMQWPAFGIFFIVAYRKYMQYERERALGEEAPAVTNASAEDSPREIPQDVLDQLGTRRHGNDSPAGTTSATGGSGANAGTNHAFVDDRRRAARRAREANNTDTADNADRTGTTDPR</sequence>
<proteinExistence type="predicted"/>
<keyword evidence="2" id="KW-0812">Transmembrane</keyword>
<protein>
    <recommendedName>
        <fullName evidence="5">Glucitol operon activator</fullName>
    </recommendedName>
</protein>
<feature type="compositionally biased region" description="Low complexity" evidence="1">
    <location>
        <begin position="130"/>
        <end position="146"/>
    </location>
</feature>
<gene>
    <name evidence="3" type="ORF">H9751_10630</name>
</gene>
<evidence type="ECO:0008006" key="5">
    <source>
        <dbReference type="Google" id="ProtNLM"/>
    </source>
</evidence>
<feature type="compositionally biased region" description="Polar residues" evidence="1">
    <location>
        <begin position="165"/>
        <end position="181"/>
    </location>
</feature>
<keyword evidence="2" id="KW-1133">Transmembrane helix</keyword>
<organism evidence="3 4">
    <name type="scientific">Candidatus Corynebacterium faecigallinarum</name>
    <dbReference type="NCBI Taxonomy" id="2838528"/>
    <lineage>
        <taxon>Bacteria</taxon>
        <taxon>Bacillati</taxon>
        <taxon>Actinomycetota</taxon>
        <taxon>Actinomycetes</taxon>
        <taxon>Mycobacteriales</taxon>
        <taxon>Corynebacteriaceae</taxon>
        <taxon>Corynebacterium</taxon>
    </lineage>
</organism>
<comment type="caution">
    <text evidence="3">The sequence shown here is derived from an EMBL/GenBank/DDBJ whole genome shotgun (WGS) entry which is preliminary data.</text>
</comment>
<feature type="transmembrane region" description="Helical" evidence="2">
    <location>
        <begin position="29"/>
        <end position="50"/>
    </location>
</feature>
<feature type="transmembrane region" description="Helical" evidence="2">
    <location>
        <begin position="62"/>
        <end position="80"/>
    </location>
</feature>
<keyword evidence="2" id="KW-0472">Membrane</keyword>
<evidence type="ECO:0000256" key="2">
    <source>
        <dbReference type="SAM" id="Phobius"/>
    </source>
</evidence>
<dbReference type="EMBL" id="DWVP01000024">
    <property type="protein sequence ID" value="HJC85976.1"/>
    <property type="molecule type" value="Genomic_DNA"/>
</dbReference>
<feature type="region of interest" description="Disordered" evidence="1">
    <location>
        <begin position="119"/>
        <end position="181"/>
    </location>
</feature>
<dbReference type="Proteomes" id="UP000823858">
    <property type="component" value="Unassembled WGS sequence"/>
</dbReference>
<reference evidence="3" key="2">
    <citation type="submission" date="2021-04" db="EMBL/GenBank/DDBJ databases">
        <authorList>
            <person name="Gilroy R."/>
        </authorList>
    </citation>
    <scope>NUCLEOTIDE SEQUENCE</scope>
    <source>
        <strain evidence="3">ChiHjej13B12-4958</strain>
    </source>
</reference>
<evidence type="ECO:0000256" key="1">
    <source>
        <dbReference type="SAM" id="MobiDB-lite"/>
    </source>
</evidence>
<evidence type="ECO:0000313" key="4">
    <source>
        <dbReference type="Proteomes" id="UP000823858"/>
    </source>
</evidence>
<evidence type="ECO:0000313" key="3">
    <source>
        <dbReference type="EMBL" id="HJC85976.1"/>
    </source>
</evidence>